<accession>A0A5C7ENY6</accession>
<dbReference type="AlphaFoldDB" id="A0A5C7ENY6"/>
<feature type="transmembrane region" description="Helical" evidence="1">
    <location>
        <begin position="197"/>
        <end position="221"/>
    </location>
</feature>
<comment type="caution">
    <text evidence="3">The sequence shown here is derived from an EMBL/GenBank/DDBJ whole genome shotgun (WGS) entry which is preliminary data.</text>
</comment>
<feature type="transmembrane region" description="Helical" evidence="1">
    <location>
        <begin position="60"/>
        <end position="83"/>
    </location>
</feature>
<dbReference type="Pfam" id="PF13248">
    <property type="entry name" value="Zn_ribbon_3"/>
    <property type="match status" value="1"/>
</dbReference>
<dbReference type="Proteomes" id="UP000321201">
    <property type="component" value="Unassembled WGS sequence"/>
</dbReference>
<protein>
    <submittedName>
        <fullName evidence="3">Zinc ribbon domain-containing protein</fullName>
    </submittedName>
</protein>
<dbReference type="EMBL" id="VPFL01000003">
    <property type="protein sequence ID" value="TXF13027.1"/>
    <property type="molecule type" value="Genomic_DNA"/>
</dbReference>
<evidence type="ECO:0000313" key="3">
    <source>
        <dbReference type="EMBL" id="TXF13027.1"/>
    </source>
</evidence>
<feature type="transmembrane region" description="Helical" evidence="1">
    <location>
        <begin position="142"/>
        <end position="166"/>
    </location>
</feature>
<feature type="transmembrane region" description="Helical" evidence="1">
    <location>
        <begin position="32"/>
        <end position="53"/>
    </location>
</feature>
<dbReference type="InParanoid" id="A0A5C7ENY6"/>
<keyword evidence="1" id="KW-0472">Membrane</keyword>
<feature type="transmembrane region" description="Helical" evidence="1">
    <location>
        <begin position="172"/>
        <end position="190"/>
    </location>
</feature>
<feature type="transmembrane region" description="Helical" evidence="1">
    <location>
        <begin position="109"/>
        <end position="133"/>
    </location>
</feature>
<sequence length="377" mass="39048">MRLEGPVGAPISNDLKPVFVLAALRTAFNPQALLLLLGSLGLALVLALLASWLGRRAWPFGLAASLLVLVVSVVGYSAAGFVLNDAARHRTPRRLPETLALSLATAGRLLGTLVVFFLVGAALLLVVALVLVLGKLPGIGSLLYAFFFPVLAVLVGSAFSALAAALFLVLPAIWEGCTAVQAFAMLWAILRRRTPRVLVQLGLLAFVAIASAAIVGGAFSFGAAVVDSLSAEILGARAGLVGLGSFLLFGLFGCESCLGVETLSAALLLAAATTLPLAIVTAGGCVIFAEVTEDLNAKDEQAALERALECCQEKALSLARRPRQAREKVAFKRGERQAADRTVRASCPSCARPVEPGDNFCGHCGHKLEGGAGDALS</sequence>
<dbReference type="InterPro" id="IPR059113">
    <property type="entry name" value="Znf_ribbon"/>
</dbReference>
<dbReference type="OrthoDB" id="8795105at2"/>
<feature type="transmembrane region" description="Helical" evidence="1">
    <location>
        <begin position="233"/>
        <end position="254"/>
    </location>
</feature>
<keyword evidence="1" id="KW-0812">Transmembrane</keyword>
<name>A0A5C7ENY6_9PROT</name>
<evidence type="ECO:0000259" key="2">
    <source>
        <dbReference type="Pfam" id="PF13248"/>
    </source>
</evidence>
<reference evidence="3 4" key="1">
    <citation type="submission" date="2019-08" db="EMBL/GenBank/DDBJ databases">
        <title>Pelomicrobium methylotrophicum gen. nov., sp. nov. a moderately thermophilic, facultatively anaerobic, lithoautotrophic and methylotrophic bacterium isolated from a terrestrial mud volcano.</title>
        <authorList>
            <person name="Slobodkina G.B."/>
            <person name="Merkel A.Y."/>
            <person name="Slobodkin A.I."/>
        </authorList>
    </citation>
    <scope>NUCLEOTIDE SEQUENCE [LARGE SCALE GENOMIC DNA]</scope>
    <source>
        <strain evidence="3 4">SM250</strain>
    </source>
</reference>
<evidence type="ECO:0000313" key="4">
    <source>
        <dbReference type="Proteomes" id="UP000321201"/>
    </source>
</evidence>
<feature type="domain" description="Putative zinc-ribbon" evidence="2">
    <location>
        <begin position="346"/>
        <end position="368"/>
    </location>
</feature>
<gene>
    <name evidence="3" type="ORF">FR698_02825</name>
</gene>
<proteinExistence type="predicted"/>
<keyword evidence="4" id="KW-1185">Reference proteome</keyword>
<keyword evidence="1" id="KW-1133">Transmembrane helix</keyword>
<feature type="transmembrane region" description="Helical" evidence="1">
    <location>
        <begin position="266"/>
        <end position="289"/>
    </location>
</feature>
<organism evidence="3 4">
    <name type="scientific">Pelomicrobium methylotrophicum</name>
    <dbReference type="NCBI Taxonomy" id="2602750"/>
    <lineage>
        <taxon>Bacteria</taxon>
        <taxon>Pseudomonadati</taxon>
        <taxon>Pseudomonadota</taxon>
        <taxon>Hydrogenophilia</taxon>
        <taxon>Hydrogenophilia incertae sedis</taxon>
        <taxon>Pelomicrobium</taxon>
    </lineage>
</organism>
<evidence type="ECO:0000256" key="1">
    <source>
        <dbReference type="SAM" id="Phobius"/>
    </source>
</evidence>